<evidence type="ECO:0000256" key="2">
    <source>
        <dbReference type="SAM" id="SignalP"/>
    </source>
</evidence>
<dbReference type="EMBL" id="CAUOFW020000434">
    <property type="protein sequence ID" value="CAK9134349.1"/>
    <property type="molecule type" value="Genomic_DNA"/>
</dbReference>
<organism evidence="3 4">
    <name type="scientific">Ilex paraguariensis</name>
    <name type="common">yerba mate</name>
    <dbReference type="NCBI Taxonomy" id="185542"/>
    <lineage>
        <taxon>Eukaryota</taxon>
        <taxon>Viridiplantae</taxon>
        <taxon>Streptophyta</taxon>
        <taxon>Embryophyta</taxon>
        <taxon>Tracheophyta</taxon>
        <taxon>Spermatophyta</taxon>
        <taxon>Magnoliopsida</taxon>
        <taxon>eudicotyledons</taxon>
        <taxon>Gunneridae</taxon>
        <taxon>Pentapetalae</taxon>
        <taxon>asterids</taxon>
        <taxon>campanulids</taxon>
        <taxon>Aquifoliales</taxon>
        <taxon>Aquifoliaceae</taxon>
        <taxon>Ilex</taxon>
    </lineage>
</organism>
<dbReference type="AlphaFoldDB" id="A0ABC8QUB8"/>
<sequence length="513" mass="57256">MPLILTLKSPRLAAALLGNLCSLVLDYCARVKVGGTHLTYSYLKQLPVLAPNQYTDEDLAFIVPRVLELTFTAHDLQPWAKDLGFGGTPFVFNSQRRADIRAELDAYYAHLYGLTREELRYILDPADVMGEDYPSETFRVLKNKERIPGTEHYRTQQLVLAAWDALEFRQPITTPAPKPVRRRAPLPIYAEGGTPASAAEDWLAGLIVDVLQQDRPCDDNQLRRILGARLPEKTPDAEVLPDWLAPVNTERWGHICSWLRALLGVPATAPLSIRDTQAQAEVLGDHRTESLARALIAARRQQEAALVEVLAAISTINHARPRLWVETLWLLDSLTTQQPLREIPLRRGLNLIVSPPGKGSAGHGVGKTAFCQLLRFVLDDPLWSDGSTLRDELLHSRELKEGAVAARVHVGGEVWTVLKPWLHQKQYRASRTADWRQLAASEVENEFSAYQAALRQHLVEILPVQKLPGPSIPSNGTRFWPGVRVTRTPVIKTTTSGARMASDSACQQSHRPH</sequence>
<feature type="region of interest" description="Disordered" evidence="1">
    <location>
        <begin position="494"/>
        <end position="513"/>
    </location>
</feature>
<evidence type="ECO:0000313" key="3">
    <source>
        <dbReference type="EMBL" id="CAK9134349.1"/>
    </source>
</evidence>
<comment type="caution">
    <text evidence="3">The sequence shown here is derived from an EMBL/GenBank/DDBJ whole genome shotgun (WGS) entry which is preliminary data.</text>
</comment>
<feature type="chain" id="PRO_5044819618" evidence="2">
    <location>
        <begin position="16"/>
        <end position="513"/>
    </location>
</feature>
<keyword evidence="2" id="KW-0732">Signal</keyword>
<protein>
    <submittedName>
        <fullName evidence="3">Uncharacterized protein</fullName>
    </submittedName>
</protein>
<reference evidence="3 4" key="1">
    <citation type="submission" date="2024-02" db="EMBL/GenBank/DDBJ databases">
        <authorList>
            <person name="Vignale AGUSTIN F."/>
            <person name="Sosa J E."/>
            <person name="Modenutti C."/>
        </authorList>
    </citation>
    <scope>NUCLEOTIDE SEQUENCE [LARGE SCALE GENOMIC DNA]</scope>
</reference>
<feature type="compositionally biased region" description="Polar residues" evidence="1">
    <location>
        <begin position="504"/>
        <end position="513"/>
    </location>
</feature>
<proteinExistence type="predicted"/>
<gene>
    <name evidence="3" type="ORF">ILEXP_LOCUS1284</name>
</gene>
<evidence type="ECO:0000313" key="4">
    <source>
        <dbReference type="Proteomes" id="UP001642360"/>
    </source>
</evidence>
<dbReference type="Proteomes" id="UP001642360">
    <property type="component" value="Unassembled WGS sequence"/>
</dbReference>
<accession>A0ABC8QUB8</accession>
<evidence type="ECO:0000256" key="1">
    <source>
        <dbReference type="SAM" id="MobiDB-lite"/>
    </source>
</evidence>
<keyword evidence="4" id="KW-1185">Reference proteome</keyword>
<name>A0ABC8QUB8_9AQUA</name>
<feature type="signal peptide" evidence="2">
    <location>
        <begin position="1"/>
        <end position="15"/>
    </location>
</feature>